<dbReference type="SUPFAM" id="SSF52047">
    <property type="entry name" value="RNI-like"/>
    <property type="match status" value="1"/>
</dbReference>
<protein>
    <recommendedName>
        <fullName evidence="1">At1g61320/AtMIF1 LRR domain-containing protein</fullName>
    </recommendedName>
</protein>
<accession>A0A835BB16</accession>
<dbReference type="AlphaFoldDB" id="A0A835BB16"/>
<reference evidence="2" key="1">
    <citation type="submission" date="2020-07" db="EMBL/GenBank/DDBJ databases">
        <title>Genome sequence and genetic diversity analysis of an under-domesticated orphan crop, white fonio (Digitaria exilis).</title>
        <authorList>
            <person name="Bennetzen J.L."/>
            <person name="Chen S."/>
            <person name="Ma X."/>
            <person name="Wang X."/>
            <person name="Yssel A.E.J."/>
            <person name="Chaluvadi S.R."/>
            <person name="Johnson M."/>
            <person name="Gangashetty P."/>
            <person name="Hamidou F."/>
            <person name="Sanogo M.D."/>
            <person name="Zwaenepoel A."/>
            <person name="Wallace J."/>
            <person name="Van De Peer Y."/>
            <person name="Van Deynze A."/>
        </authorList>
    </citation>
    <scope>NUCLEOTIDE SEQUENCE</scope>
    <source>
        <tissue evidence="2">Leaves</tissue>
    </source>
</reference>
<feature type="domain" description="At1g61320/AtMIF1 LRR" evidence="1">
    <location>
        <begin position="24"/>
        <end position="150"/>
    </location>
</feature>
<dbReference type="PANTHER" id="PTHR34145">
    <property type="entry name" value="OS02G0105600 PROTEIN"/>
    <property type="match status" value="1"/>
</dbReference>
<evidence type="ECO:0000259" key="1">
    <source>
        <dbReference type="Pfam" id="PF23622"/>
    </source>
</evidence>
<dbReference type="OrthoDB" id="673243at2759"/>
<dbReference type="InterPro" id="IPR032675">
    <property type="entry name" value="LRR_dom_sf"/>
</dbReference>
<gene>
    <name evidence="2" type="ORF">HU200_038012</name>
</gene>
<evidence type="ECO:0000313" key="3">
    <source>
        <dbReference type="Proteomes" id="UP000636709"/>
    </source>
</evidence>
<proteinExistence type="predicted"/>
<sequence length="372" mass="42242">MEALRLKAHNDKTSRDFTKTVDHILKRHSGIGLKTFQLTMYGCYNIRSCHLDSWLHFALTSGIEELILATNSMRSKYNFPLSLLSGKSGNSSIRYLRLSFCTFRPTVRLECFRTLKKLHLYYVTISGDELGCLLLDSVALEQLELAHCKESNLPGDTPRSAATQLSEELLCFRALYYAQLPTIMPKLEVDSVGQIANIPSVQSKFCQLKYLNICVPGESRDPGGYDYLSLASFLDASPCLETFILRVHVQELRVEHGLFSGDPSHLRRMPEHRYAKLKRAKITGFYPAKGLLELGRHVLEAATSLECLTLDTFYCSCRGRGRDRAKCYLKAIRRYFEGKVPSTARLDVEGPCSGVRLDDHTWQRFTVFDGRM</sequence>
<name>A0A835BB16_9POAL</name>
<dbReference type="PANTHER" id="PTHR34145:SF56">
    <property type="entry name" value="F-BOX DOMAIN-CONTAINING PROTEIN"/>
    <property type="match status" value="1"/>
</dbReference>
<organism evidence="2 3">
    <name type="scientific">Digitaria exilis</name>
    <dbReference type="NCBI Taxonomy" id="1010633"/>
    <lineage>
        <taxon>Eukaryota</taxon>
        <taxon>Viridiplantae</taxon>
        <taxon>Streptophyta</taxon>
        <taxon>Embryophyta</taxon>
        <taxon>Tracheophyta</taxon>
        <taxon>Spermatophyta</taxon>
        <taxon>Magnoliopsida</taxon>
        <taxon>Liliopsida</taxon>
        <taxon>Poales</taxon>
        <taxon>Poaceae</taxon>
        <taxon>PACMAD clade</taxon>
        <taxon>Panicoideae</taxon>
        <taxon>Panicodae</taxon>
        <taxon>Paniceae</taxon>
        <taxon>Anthephorinae</taxon>
        <taxon>Digitaria</taxon>
    </lineage>
</organism>
<dbReference type="InterPro" id="IPR055357">
    <property type="entry name" value="LRR_At1g61320_AtMIF1"/>
</dbReference>
<dbReference type="Pfam" id="PF23622">
    <property type="entry name" value="LRR_At1g61320_AtMIF1"/>
    <property type="match status" value="2"/>
</dbReference>
<dbReference type="InterPro" id="IPR053772">
    <property type="entry name" value="At1g61320/At1g61330-like"/>
</dbReference>
<dbReference type="Proteomes" id="UP000636709">
    <property type="component" value="Unassembled WGS sequence"/>
</dbReference>
<feature type="domain" description="At1g61320/AtMIF1 LRR" evidence="1">
    <location>
        <begin position="177"/>
        <end position="353"/>
    </location>
</feature>
<keyword evidence="3" id="KW-1185">Reference proteome</keyword>
<evidence type="ECO:0000313" key="2">
    <source>
        <dbReference type="EMBL" id="KAF8694909.1"/>
    </source>
</evidence>
<dbReference type="EMBL" id="JACEFO010001901">
    <property type="protein sequence ID" value="KAF8694909.1"/>
    <property type="molecule type" value="Genomic_DNA"/>
</dbReference>
<comment type="caution">
    <text evidence="2">The sequence shown here is derived from an EMBL/GenBank/DDBJ whole genome shotgun (WGS) entry which is preliminary data.</text>
</comment>
<dbReference type="Gene3D" id="3.80.10.10">
    <property type="entry name" value="Ribonuclease Inhibitor"/>
    <property type="match status" value="1"/>
</dbReference>